<feature type="domain" description="DDE Tnp4" evidence="5">
    <location>
        <begin position="286"/>
        <end position="378"/>
    </location>
</feature>
<name>M8AHS5_AEGTA</name>
<evidence type="ECO:0000313" key="6">
    <source>
        <dbReference type="EnsemblPlants" id="EMT04031"/>
    </source>
</evidence>
<dbReference type="EnsemblPlants" id="EMT04031">
    <property type="protein sequence ID" value="EMT04031"/>
    <property type="gene ID" value="F775_00050"/>
</dbReference>
<dbReference type="Pfam" id="PF12776">
    <property type="entry name" value="Myb_DNA-bind_3"/>
    <property type="match status" value="1"/>
</dbReference>
<dbReference type="AlphaFoldDB" id="M8AHS5"/>
<evidence type="ECO:0008006" key="7">
    <source>
        <dbReference type="Google" id="ProtNLM"/>
    </source>
</evidence>
<protein>
    <recommendedName>
        <fullName evidence="7">DDE Tnp4 domain-containing protein</fullName>
    </recommendedName>
</protein>
<sequence length="436" mass="49487">MDGEGWGLTPPHLRRDSSGGRVPRAGNVAAPRMDLGNLDLNADCGAASYPDMTMYTHILQRDSGSGQGLSVARAPGARGKAVVVPGGGDAAAMRVAARRGGSNGASSSRQPQVAPIPVDDDDGIEEDEDEDENTLNQHRKKPKSKANWTDENTYILCELACEEIEDGNFTAKVWTSQGYKNIMEKYYQKTKLWHLGREVKNKIQNLKGVYNDWVWLQQQTGCGRGEHGEVTATTAWWEREIKSRPNLKKFRKGNPEYIGLLHEVAVDGTSAYVPGRPEILNSELCMKEIFYLVDSGYPNKADYLAPYRGQKYHFQEFHQGTMPRGKKEHFNYTHSRLRNVIERSFGVLKNKLRILFKIQSYPLHKQTKIIVACMALHNFIRESQLADKEFDRCDRDENYQPLLEETRRRCNRRDLKIENFSSIIFSHGTKTYPSTL</sequence>
<dbReference type="InterPro" id="IPR027806">
    <property type="entry name" value="HARBI1_dom"/>
</dbReference>
<comment type="cofactor">
    <cofactor evidence="1">
        <name>a divalent metal cation</name>
        <dbReference type="ChEBI" id="CHEBI:60240"/>
    </cofactor>
</comment>
<dbReference type="Pfam" id="PF13359">
    <property type="entry name" value="DDE_Tnp_4"/>
    <property type="match status" value="1"/>
</dbReference>
<organism evidence="6">
    <name type="scientific">Aegilops tauschii</name>
    <name type="common">Tausch's goatgrass</name>
    <name type="synonym">Aegilops squarrosa</name>
    <dbReference type="NCBI Taxonomy" id="37682"/>
    <lineage>
        <taxon>Eukaryota</taxon>
        <taxon>Viridiplantae</taxon>
        <taxon>Streptophyta</taxon>
        <taxon>Embryophyta</taxon>
        <taxon>Tracheophyta</taxon>
        <taxon>Spermatophyta</taxon>
        <taxon>Magnoliopsida</taxon>
        <taxon>Liliopsida</taxon>
        <taxon>Poales</taxon>
        <taxon>Poaceae</taxon>
        <taxon>BOP clade</taxon>
        <taxon>Pooideae</taxon>
        <taxon>Triticodae</taxon>
        <taxon>Triticeae</taxon>
        <taxon>Triticinae</taxon>
        <taxon>Aegilops</taxon>
    </lineage>
</organism>
<feature type="region of interest" description="Disordered" evidence="3">
    <location>
        <begin position="1"/>
        <end position="28"/>
    </location>
</feature>
<accession>M8AHS5</accession>
<feature type="compositionally biased region" description="Low complexity" evidence="3">
    <location>
        <begin position="97"/>
        <end position="109"/>
    </location>
</feature>
<evidence type="ECO:0000256" key="3">
    <source>
        <dbReference type="SAM" id="MobiDB-lite"/>
    </source>
</evidence>
<feature type="domain" description="Myb/SANT-like" evidence="4">
    <location>
        <begin position="147"/>
        <end position="239"/>
    </location>
</feature>
<keyword evidence="2" id="KW-0479">Metal-binding</keyword>
<feature type="compositionally biased region" description="Acidic residues" evidence="3">
    <location>
        <begin position="118"/>
        <end position="133"/>
    </location>
</feature>
<evidence type="ECO:0000259" key="4">
    <source>
        <dbReference type="Pfam" id="PF12776"/>
    </source>
</evidence>
<evidence type="ECO:0000256" key="2">
    <source>
        <dbReference type="ARBA" id="ARBA00022723"/>
    </source>
</evidence>
<dbReference type="PANTHER" id="PTHR47069">
    <property type="match status" value="1"/>
</dbReference>
<dbReference type="InterPro" id="IPR024752">
    <property type="entry name" value="Myb/SANT-like_dom"/>
</dbReference>
<proteinExistence type="predicted"/>
<evidence type="ECO:0000259" key="5">
    <source>
        <dbReference type="Pfam" id="PF13359"/>
    </source>
</evidence>
<evidence type="ECO:0000256" key="1">
    <source>
        <dbReference type="ARBA" id="ARBA00001968"/>
    </source>
</evidence>
<feature type="region of interest" description="Disordered" evidence="3">
    <location>
        <begin position="97"/>
        <end position="145"/>
    </location>
</feature>
<reference evidence="6" key="1">
    <citation type="submission" date="2015-06" db="UniProtKB">
        <authorList>
            <consortium name="EnsemblPlants"/>
        </authorList>
    </citation>
    <scope>IDENTIFICATION</scope>
</reference>
<dbReference type="GO" id="GO:0046872">
    <property type="term" value="F:metal ion binding"/>
    <property type="evidence" value="ECO:0007669"/>
    <property type="project" value="UniProtKB-KW"/>
</dbReference>
<dbReference type="PANTHER" id="PTHR47069:SF11">
    <property type="entry name" value="OS04G0275550 PROTEIN"/>
    <property type="match status" value="1"/>
</dbReference>